<keyword evidence="7" id="KW-1133">Transmembrane helix</keyword>
<evidence type="ECO:0000256" key="8">
    <source>
        <dbReference type="SAM" id="SignalP"/>
    </source>
</evidence>
<feature type="signal peptide" evidence="8">
    <location>
        <begin position="1"/>
        <end position="24"/>
    </location>
</feature>
<keyword evidence="3 5" id="KW-0378">Hydrolase</keyword>
<dbReference type="EMBL" id="VSRQ01000010">
    <property type="protein sequence ID" value="TYK43721.1"/>
    <property type="molecule type" value="Genomic_DNA"/>
</dbReference>
<evidence type="ECO:0000259" key="9">
    <source>
        <dbReference type="Pfam" id="PF00082"/>
    </source>
</evidence>
<feature type="active site" description="Charge relay system" evidence="5">
    <location>
        <position position="98"/>
    </location>
</feature>
<evidence type="ECO:0000256" key="6">
    <source>
        <dbReference type="SAM" id="MobiDB-lite"/>
    </source>
</evidence>
<evidence type="ECO:0000256" key="7">
    <source>
        <dbReference type="SAM" id="Phobius"/>
    </source>
</evidence>
<dbReference type="PANTHER" id="PTHR43806">
    <property type="entry name" value="PEPTIDASE S8"/>
    <property type="match status" value="1"/>
</dbReference>
<keyword evidence="11" id="KW-1185">Reference proteome</keyword>
<dbReference type="InterPro" id="IPR036852">
    <property type="entry name" value="Peptidase_S8/S53_dom_sf"/>
</dbReference>
<evidence type="ECO:0000256" key="3">
    <source>
        <dbReference type="ARBA" id="ARBA00022801"/>
    </source>
</evidence>
<feature type="transmembrane region" description="Helical" evidence="7">
    <location>
        <begin position="355"/>
        <end position="377"/>
    </location>
</feature>
<dbReference type="RefSeq" id="WP_148767464.1">
    <property type="nucleotide sequence ID" value="NZ_VSRQ01000010.1"/>
</dbReference>
<comment type="similarity">
    <text evidence="1 5">Belongs to the peptidase S8 family.</text>
</comment>
<dbReference type="AlphaFoldDB" id="A0A5D3F5Y1"/>
<dbReference type="PANTHER" id="PTHR43806:SF11">
    <property type="entry name" value="CEREVISIN-RELATED"/>
    <property type="match status" value="1"/>
</dbReference>
<name>A0A5D3F5Y1_9ACTN</name>
<feature type="active site" description="Charge relay system" evidence="5">
    <location>
        <position position="248"/>
    </location>
</feature>
<gene>
    <name evidence="10" type="ORF">FXF68_36855</name>
</gene>
<proteinExistence type="inferred from homology"/>
<feature type="region of interest" description="Disordered" evidence="6">
    <location>
        <begin position="382"/>
        <end position="456"/>
    </location>
</feature>
<evidence type="ECO:0000256" key="4">
    <source>
        <dbReference type="ARBA" id="ARBA00022825"/>
    </source>
</evidence>
<dbReference type="PROSITE" id="PS51892">
    <property type="entry name" value="SUBTILASE"/>
    <property type="match status" value="1"/>
</dbReference>
<dbReference type="SUPFAM" id="SSF52743">
    <property type="entry name" value="Subtilisin-like"/>
    <property type="match status" value="1"/>
</dbReference>
<evidence type="ECO:0000256" key="1">
    <source>
        <dbReference type="ARBA" id="ARBA00011073"/>
    </source>
</evidence>
<evidence type="ECO:0000256" key="2">
    <source>
        <dbReference type="ARBA" id="ARBA00022670"/>
    </source>
</evidence>
<keyword evidence="2 5" id="KW-0645">Protease</keyword>
<keyword evidence="8" id="KW-0732">Signal</keyword>
<evidence type="ECO:0000313" key="11">
    <source>
        <dbReference type="Proteomes" id="UP000323505"/>
    </source>
</evidence>
<keyword evidence="7" id="KW-0812">Transmembrane</keyword>
<dbReference type="Gene3D" id="3.40.50.200">
    <property type="entry name" value="Peptidase S8/S53 domain"/>
    <property type="match status" value="1"/>
</dbReference>
<organism evidence="10 11">
    <name type="scientific">Actinomadura decatromicini</name>
    <dbReference type="NCBI Taxonomy" id="2604572"/>
    <lineage>
        <taxon>Bacteria</taxon>
        <taxon>Bacillati</taxon>
        <taxon>Actinomycetota</taxon>
        <taxon>Actinomycetes</taxon>
        <taxon>Streptosporangiales</taxon>
        <taxon>Thermomonosporaceae</taxon>
        <taxon>Actinomadura</taxon>
    </lineage>
</organism>
<sequence length="456" mass="46272">MTRWLAAIGATSALVLTTAAPAGAAPNPRSDQWWFSAWEIQQKVWPVAKGDGVTVAVIDDGVNGKLPDFQGVIVPGTNTDTGSGDGQIGPTSSVEDSHGTGMASLIASQGTASGFVGVAPGAKIMPIITQHGGWDKAIHFAVDHGAKVINVSQGLSGECRPENQQAVAYALQRDVVVVAAAGNTGDVGNRPEEPANCSGVLAVGAVDNKKNAWTKTQRQPYVAVAAPGLLVNVLRADGQVMDRLAGTSQATALTSAVVALMRSKDPQMPAREVVQRIINTTKDAGPPGRDNMTGNGVIIPAAALSANVPKNAPNPVFAAYDRWLAQNPQAGAKPSKTKVPKSEATKKADQADRNLYILLGIGAVVVVIGGGVLLLLVRRGKKKPPPMGPGGGQSGPPPGWGGQAAPPPQGGQPVPPQGGPSGWGGPQGPPPGGQGGPQGGRPYLPPQGPGGSRPPN</sequence>
<feature type="compositionally biased region" description="Pro residues" evidence="6">
    <location>
        <begin position="395"/>
        <end position="418"/>
    </location>
</feature>
<feature type="active site" description="Charge relay system" evidence="5">
    <location>
        <position position="59"/>
    </location>
</feature>
<dbReference type="Pfam" id="PF00082">
    <property type="entry name" value="Peptidase_S8"/>
    <property type="match status" value="1"/>
</dbReference>
<feature type="chain" id="PRO_5022806835" evidence="8">
    <location>
        <begin position="25"/>
        <end position="456"/>
    </location>
</feature>
<keyword evidence="7" id="KW-0472">Membrane</keyword>
<evidence type="ECO:0000256" key="5">
    <source>
        <dbReference type="PROSITE-ProRule" id="PRU01240"/>
    </source>
</evidence>
<dbReference type="PRINTS" id="PR00723">
    <property type="entry name" value="SUBTILISIN"/>
</dbReference>
<dbReference type="GO" id="GO:0004252">
    <property type="term" value="F:serine-type endopeptidase activity"/>
    <property type="evidence" value="ECO:0007669"/>
    <property type="project" value="UniProtKB-UniRule"/>
</dbReference>
<feature type="compositionally biased region" description="Pro residues" evidence="6">
    <location>
        <begin position="443"/>
        <end position="456"/>
    </location>
</feature>
<evidence type="ECO:0000313" key="10">
    <source>
        <dbReference type="EMBL" id="TYK43721.1"/>
    </source>
</evidence>
<feature type="region of interest" description="Disordered" evidence="6">
    <location>
        <begin position="78"/>
        <end position="98"/>
    </location>
</feature>
<keyword evidence="4 5" id="KW-0720">Serine protease</keyword>
<dbReference type="InterPro" id="IPR000209">
    <property type="entry name" value="Peptidase_S8/S53_dom"/>
</dbReference>
<dbReference type="GO" id="GO:0006508">
    <property type="term" value="P:proteolysis"/>
    <property type="evidence" value="ECO:0007669"/>
    <property type="project" value="UniProtKB-KW"/>
</dbReference>
<dbReference type="InterPro" id="IPR015500">
    <property type="entry name" value="Peptidase_S8_subtilisin-rel"/>
</dbReference>
<comment type="caution">
    <text evidence="10">The sequence shown here is derived from an EMBL/GenBank/DDBJ whole genome shotgun (WGS) entry which is preliminary data.</text>
</comment>
<dbReference type="InterPro" id="IPR050131">
    <property type="entry name" value="Peptidase_S8_subtilisin-like"/>
</dbReference>
<accession>A0A5D3F5Y1</accession>
<feature type="domain" description="Peptidase S8/S53" evidence="9">
    <location>
        <begin position="50"/>
        <end position="296"/>
    </location>
</feature>
<reference evidence="10 11" key="1">
    <citation type="submission" date="2019-08" db="EMBL/GenBank/DDBJ databases">
        <title>Actinomadura sp. nov. CYP1-5 isolated from mountain soil.</title>
        <authorList>
            <person name="Songsumanus A."/>
            <person name="Kuncharoen N."/>
            <person name="Kudo T."/>
            <person name="Yuki M."/>
            <person name="Igarashi Y."/>
            <person name="Tanasupawat S."/>
        </authorList>
    </citation>
    <scope>NUCLEOTIDE SEQUENCE [LARGE SCALE GENOMIC DNA]</scope>
    <source>
        <strain evidence="10 11">CYP1-5</strain>
    </source>
</reference>
<dbReference type="CDD" id="cd00306">
    <property type="entry name" value="Peptidases_S8_S53"/>
    <property type="match status" value="1"/>
</dbReference>
<dbReference type="Proteomes" id="UP000323505">
    <property type="component" value="Unassembled WGS sequence"/>
</dbReference>
<protein>
    <submittedName>
        <fullName evidence="10">S8 family serine peptidase</fullName>
    </submittedName>
</protein>